<feature type="domain" description="Zeta toxin" evidence="4">
    <location>
        <begin position="1"/>
        <end position="158"/>
    </location>
</feature>
<dbReference type="InterPro" id="IPR010488">
    <property type="entry name" value="Zeta_toxin_domain"/>
</dbReference>
<gene>
    <name evidence="5" type="primary">pezT</name>
    <name evidence="5" type="ORF">HPF_23230</name>
</gene>
<sequence>MVRDELASVGGYIHVDADRMRERIDTKGTKPSSQETQADAGRLVGELRSYAVADRRNVIEEGTFRDSLAALAFVQARKDDGYRVELVAVATPAAESTLGIYQRHEQQHLSGSHNPRFVPQDYHDKAMQGFERSVALVAPLVDRSRVITRDGAVLYDSASRDNKHPSAVAALRAGQQLTPERLTPVQNGWEIVRELAQARGADHAYMAAVYDNIGTTHRLGVALAQAGESVKVPTPAEVLRGAHGLAHPSKTGTAELDAALKLAGEKGLLAKKFGQAVQAGESPKAPSPAEALRGTHGLAHPSKEPSAEAQARAVLQLVRERGIVPAPTTTPPKDRDRDR</sequence>
<evidence type="ECO:0000259" key="4">
    <source>
        <dbReference type="Pfam" id="PF06414"/>
    </source>
</evidence>
<evidence type="ECO:0000256" key="3">
    <source>
        <dbReference type="SAM" id="MobiDB-lite"/>
    </source>
</evidence>
<keyword evidence="2" id="KW-0067">ATP-binding</keyword>
<evidence type="ECO:0000256" key="1">
    <source>
        <dbReference type="ARBA" id="ARBA00022741"/>
    </source>
</evidence>
<evidence type="ECO:0000313" key="6">
    <source>
        <dbReference type="Proteomes" id="UP000293912"/>
    </source>
</evidence>
<geneLocation type="plasmid" evidence="5 6">
    <name>pDSM1084</name>
</geneLocation>
<feature type="region of interest" description="Disordered" evidence="3">
    <location>
        <begin position="22"/>
        <end position="41"/>
    </location>
</feature>
<name>A0A4P6X3C5_HYDPS</name>
<dbReference type="KEGG" id="hpse:HPF_23230"/>
<dbReference type="Pfam" id="PF06414">
    <property type="entry name" value="Zeta_toxin"/>
    <property type="match status" value="1"/>
</dbReference>
<evidence type="ECO:0000256" key="2">
    <source>
        <dbReference type="ARBA" id="ARBA00022840"/>
    </source>
</evidence>
<reference evidence="5 6" key="1">
    <citation type="submission" date="2019-03" db="EMBL/GenBank/DDBJ databases">
        <authorList>
            <person name="Sebastian G."/>
            <person name="Baumann P."/>
            <person name="Ruckert C."/>
            <person name="Kalinowski J."/>
            <person name="Nebel B."/>
            <person name="Takors R."/>
            <person name="Blombach B."/>
        </authorList>
    </citation>
    <scope>NUCLEOTIDE SEQUENCE [LARGE SCALE GENOMIC DNA]</scope>
    <source>
        <strain evidence="5 6">DSM 1084</strain>
        <plasmid evidence="5 6">pDSM1084</plasmid>
    </source>
</reference>
<keyword evidence="5" id="KW-0808">Transferase</keyword>
<dbReference type="EMBL" id="CP037868">
    <property type="protein sequence ID" value="QBM30620.1"/>
    <property type="molecule type" value="Genomic_DNA"/>
</dbReference>
<keyword evidence="1" id="KW-0547">Nucleotide-binding</keyword>
<accession>A0A4P6X3C5</accession>
<dbReference type="GO" id="GO:0005524">
    <property type="term" value="F:ATP binding"/>
    <property type="evidence" value="ECO:0007669"/>
    <property type="project" value="UniProtKB-KW"/>
</dbReference>
<keyword evidence="6" id="KW-1185">Reference proteome</keyword>
<evidence type="ECO:0000313" key="5">
    <source>
        <dbReference type="EMBL" id="QBM30620.1"/>
    </source>
</evidence>
<dbReference type="EC" id="2.7.1.176" evidence="5"/>
<dbReference type="AlphaFoldDB" id="A0A4P6X3C5"/>
<protein>
    <submittedName>
        <fullName evidence="5">Toxin PezT</fullName>
        <ecNumber evidence="5">2.7.1.176</ecNumber>
    </submittedName>
</protein>
<organism evidence="5 6">
    <name type="scientific">Hydrogenophaga pseudoflava</name>
    <name type="common">Pseudomonas carboxydoflava</name>
    <dbReference type="NCBI Taxonomy" id="47421"/>
    <lineage>
        <taxon>Bacteria</taxon>
        <taxon>Pseudomonadati</taxon>
        <taxon>Pseudomonadota</taxon>
        <taxon>Betaproteobacteria</taxon>
        <taxon>Burkholderiales</taxon>
        <taxon>Comamonadaceae</taxon>
        <taxon>Hydrogenophaga</taxon>
    </lineage>
</organism>
<dbReference type="InterPro" id="IPR027417">
    <property type="entry name" value="P-loop_NTPase"/>
</dbReference>
<dbReference type="GO" id="GO:0016301">
    <property type="term" value="F:kinase activity"/>
    <property type="evidence" value="ECO:0007669"/>
    <property type="project" value="InterPro"/>
</dbReference>
<proteinExistence type="predicted"/>
<dbReference type="Proteomes" id="UP000293912">
    <property type="component" value="Plasmid pDSM1084"/>
</dbReference>
<keyword evidence="5" id="KW-0614">Plasmid</keyword>
<feature type="region of interest" description="Disordered" evidence="3">
    <location>
        <begin position="279"/>
        <end position="339"/>
    </location>
</feature>
<dbReference type="Gene3D" id="3.40.50.300">
    <property type="entry name" value="P-loop containing nucleotide triphosphate hydrolases"/>
    <property type="match status" value="1"/>
</dbReference>